<comment type="caution">
    <text evidence="1">The sequence shown here is derived from an EMBL/GenBank/DDBJ whole genome shotgun (WGS) entry which is preliminary data.</text>
</comment>
<reference evidence="1 2" key="1">
    <citation type="submission" date="2020-04" db="EMBL/GenBank/DDBJ databases">
        <authorList>
            <person name="Alioto T."/>
            <person name="Alioto T."/>
            <person name="Gomez Garrido J."/>
        </authorList>
    </citation>
    <scope>NUCLEOTIDE SEQUENCE [LARGE SCALE GENOMIC DNA]</scope>
</reference>
<dbReference type="Pfam" id="PF14969">
    <property type="entry name" value="DUF4508"/>
    <property type="match status" value="1"/>
</dbReference>
<name>A0A8S1BMD4_9INSE</name>
<dbReference type="EMBL" id="CADEPI010000003">
    <property type="protein sequence ID" value="CAB3360492.1"/>
    <property type="molecule type" value="Genomic_DNA"/>
</dbReference>
<evidence type="ECO:0000313" key="1">
    <source>
        <dbReference type="EMBL" id="CAB3360492.1"/>
    </source>
</evidence>
<dbReference type="AlphaFoldDB" id="A0A8S1BMD4"/>
<dbReference type="OrthoDB" id="6514241at2759"/>
<sequence length="188" mass="21288">MSQRVIEEQKRCIVSWCRNWDGEQRDKFVAKVEQTITGQADVDQLVAGLSLEEPSTLFDYQVKLFRRWSAAWAQVGFVASWFREWSEMQREDFLPVMAQSLSANFCPVNGLSELGLGARPPSLFQCRVKLFREWCLGWDAACRQSLVDSLRDADPTFVQNLEAALSSLDGVKPPADLVANDPREGEVV</sequence>
<accession>A0A8S1BMD4</accession>
<protein>
    <submittedName>
        <fullName evidence="1">Uncharacterized protein</fullName>
    </submittedName>
</protein>
<gene>
    <name evidence="1" type="ORF">CLODIP_2_CD08837</name>
</gene>
<dbReference type="PANTHER" id="PTHR16260">
    <property type="entry name" value="SIMILAR TO 1700123O20RIK PROTEIN"/>
    <property type="match status" value="1"/>
</dbReference>
<dbReference type="PANTHER" id="PTHR16260:SF3">
    <property type="entry name" value="CHROMOSOME 14 OPEN READING FRAME 119-LIKE-RELATED"/>
    <property type="match status" value="1"/>
</dbReference>
<dbReference type="InterPro" id="IPR028019">
    <property type="entry name" value="DUF4508"/>
</dbReference>
<organism evidence="1 2">
    <name type="scientific">Cloeon dipterum</name>
    <dbReference type="NCBI Taxonomy" id="197152"/>
    <lineage>
        <taxon>Eukaryota</taxon>
        <taxon>Metazoa</taxon>
        <taxon>Ecdysozoa</taxon>
        <taxon>Arthropoda</taxon>
        <taxon>Hexapoda</taxon>
        <taxon>Insecta</taxon>
        <taxon>Pterygota</taxon>
        <taxon>Palaeoptera</taxon>
        <taxon>Ephemeroptera</taxon>
        <taxon>Pisciforma</taxon>
        <taxon>Baetidae</taxon>
        <taxon>Cloeon</taxon>
    </lineage>
</organism>
<evidence type="ECO:0000313" key="2">
    <source>
        <dbReference type="Proteomes" id="UP000494165"/>
    </source>
</evidence>
<keyword evidence="2" id="KW-1185">Reference proteome</keyword>
<dbReference type="Proteomes" id="UP000494165">
    <property type="component" value="Unassembled WGS sequence"/>
</dbReference>
<proteinExistence type="predicted"/>